<name>A0A5N8WSB5_9ACTN</name>
<dbReference type="EMBL" id="VMNX01000058">
    <property type="protein sequence ID" value="MPY50283.1"/>
    <property type="molecule type" value="Genomic_DNA"/>
</dbReference>
<reference evidence="2 3" key="1">
    <citation type="submission" date="2019-09" db="EMBL/GenBank/DDBJ databases">
        <authorList>
            <person name="Duangmal K."/>
            <person name="Teo W.F.A."/>
            <person name="Lipun K."/>
        </authorList>
    </citation>
    <scope>NUCLEOTIDE SEQUENCE [LARGE SCALE GENOMIC DNA]</scope>
    <source>
        <strain evidence="2 3">K1PN6</strain>
    </source>
</reference>
<keyword evidence="3" id="KW-1185">Reference proteome</keyword>
<comment type="caution">
    <text evidence="2">The sequence shown here is derived from an EMBL/GenBank/DDBJ whole genome shotgun (WGS) entry which is preliminary data.</text>
</comment>
<accession>A0A5N8WSB5</accession>
<feature type="region of interest" description="Disordered" evidence="1">
    <location>
        <begin position="21"/>
        <end position="45"/>
    </location>
</feature>
<feature type="non-terminal residue" evidence="2">
    <location>
        <position position="92"/>
    </location>
</feature>
<protein>
    <submittedName>
        <fullName evidence="2">Uncharacterized protein</fullName>
    </submittedName>
</protein>
<organism evidence="2 3">
    <name type="scientific">Streptomyces acidicola</name>
    <dbReference type="NCBI Taxonomy" id="2596892"/>
    <lineage>
        <taxon>Bacteria</taxon>
        <taxon>Bacillati</taxon>
        <taxon>Actinomycetota</taxon>
        <taxon>Actinomycetes</taxon>
        <taxon>Kitasatosporales</taxon>
        <taxon>Streptomycetaceae</taxon>
        <taxon>Streptomyces</taxon>
    </lineage>
</organism>
<dbReference type="Proteomes" id="UP000373149">
    <property type="component" value="Unassembled WGS sequence"/>
</dbReference>
<evidence type="ECO:0000256" key="1">
    <source>
        <dbReference type="SAM" id="MobiDB-lite"/>
    </source>
</evidence>
<sequence length="92" mass="9506">MFSHPQRNDMTYGVNAANGVKGANGMKGQSGENPDLHGRPNVYHPYGDASAAPAYEAYSDPATAHGWQNAYDDTVRMDPVVDPAGAGAGAGA</sequence>
<evidence type="ECO:0000313" key="2">
    <source>
        <dbReference type="EMBL" id="MPY50283.1"/>
    </source>
</evidence>
<gene>
    <name evidence="2" type="ORF">FPZ41_17590</name>
</gene>
<proteinExistence type="predicted"/>
<dbReference type="AlphaFoldDB" id="A0A5N8WSB5"/>
<evidence type="ECO:0000313" key="3">
    <source>
        <dbReference type="Proteomes" id="UP000373149"/>
    </source>
</evidence>